<reference evidence="1 2" key="1">
    <citation type="submission" date="2013-12" db="EMBL/GenBank/DDBJ databases">
        <title>Genome and proteome characterization of Caldibacillus debilis GB1 derived from a cellulolytic aero-tolerant co-culture.</title>
        <authorList>
            <person name="Wushke S.T."/>
            <person name="Zhang X."/>
            <person name="Fristensky B."/>
            <person name="Wilkins J.A."/>
            <person name="Levin D.B."/>
            <person name="Sparling R."/>
        </authorList>
    </citation>
    <scope>NUCLEOTIDE SEQUENCE [LARGE SCALE GENOMIC DNA]</scope>
    <source>
        <strain evidence="1 2">GB1</strain>
    </source>
</reference>
<comment type="caution">
    <text evidence="1">The sequence shown here is derived from an EMBL/GenBank/DDBJ whole genome shotgun (WGS) entry which is preliminary data.</text>
</comment>
<organism evidence="1 2">
    <name type="scientific">Caldibacillus debilis GB1</name>
    <dbReference type="NCBI Taxonomy" id="1339248"/>
    <lineage>
        <taxon>Bacteria</taxon>
        <taxon>Bacillati</taxon>
        <taxon>Bacillota</taxon>
        <taxon>Bacilli</taxon>
        <taxon>Bacillales</taxon>
        <taxon>Bacillaceae</taxon>
        <taxon>Caldibacillus</taxon>
    </lineage>
</organism>
<sequence>MSKKELKRYKVIRQWIEGYITGKQAAELLSLSLRQVYRLKKRVLEEDENGVIHKNRGRKPAHALSEDSSGSPFFIHPLRCAGLPCLSFVSCSGFTPSASENKFPCGRSADSSNLFTMSPSSRDLTIPALLRYSGRPRLLFTSVHSAKVSATVRSSHLLANFAVLTAAIGDLCSLFLDARPR</sequence>
<accession>A0A420VI05</accession>
<protein>
    <submittedName>
        <fullName evidence="1">Helix-turn-helix domain</fullName>
    </submittedName>
</protein>
<keyword evidence="2" id="KW-1185">Reference proteome</keyword>
<dbReference type="AlphaFoldDB" id="A0A420VI05"/>
<dbReference type="Proteomes" id="UP000286235">
    <property type="component" value="Unassembled WGS sequence"/>
</dbReference>
<proteinExistence type="predicted"/>
<name>A0A420VI05_9BACI</name>
<evidence type="ECO:0000313" key="1">
    <source>
        <dbReference type="EMBL" id="RKO63190.1"/>
    </source>
</evidence>
<dbReference type="EMBL" id="AZRV01000011">
    <property type="protein sequence ID" value="RKO63190.1"/>
    <property type="molecule type" value="Genomic_DNA"/>
</dbReference>
<dbReference type="Pfam" id="PF13551">
    <property type="entry name" value="HTH_29"/>
    <property type="match status" value="1"/>
</dbReference>
<evidence type="ECO:0000313" key="2">
    <source>
        <dbReference type="Proteomes" id="UP000286235"/>
    </source>
</evidence>
<gene>
    <name evidence="1" type="ORF">Cdeb_00280</name>
</gene>